<dbReference type="Pfam" id="PF14625">
    <property type="entry name" value="Lustrin_cystein"/>
    <property type="match status" value="3"/>
</dbReference>
<dbReference type="Gene3D" id="2.10.22.10">
    <property type="entry name" value="Antistasin, domain 1"/>
    <property type="match status" value="2"/>
</dbReference>
<dbReference type="SUPFAM" id="SSF57610">
    <property type="entry name" value="Thyroglobulin type-1 domain"/>
    <property type="match status" value="5"/>
</dbReference>
<dbReference type="Gene3D" id="4.10.800.10">
    <property type="entry name" value="Thyroglobulin type-1"/>
    <property type="match status" value="4"/>
</dbReference>
<dbReference type="PANTHER" id="PTHR19441:SF30">
    <property type="entry name" value="ELAFIN"/>
    <property type="match status" value="1"/>
</dbReference>
<feature type="domain" description="WAP" evidence="6">
    <location>
        <begin position="1056"/>
        <end position="1103"/>
    </location>
</feature>
<dbReference type="GO" id="GO:0005615">
    <property type="term" value="C:extracellular space"/>
    <property type="evidence" value="ECO:0007669"/>
    <property type="project" value="TreeGrafter"/>
</dbReference>
<organism evidence="7 8">
    <name type="scientific">Caenorhabditis auriculariae</name>
    <dbReference type="NCBI Taxonomy" id="2777116"/>
    <lineage>
        <taxon>Eukaryota</taxon>
        <taxon>Metazoa</taxon>
        <taxon>Ecdysozoa</taxon>
        <taxon>Nematoda</taxon>
        <taxon>Chromadorea</taxon>
        <taxon>Rhabditida</taxon>
        <taxon>Rhabditina</taxon>
        <taxon>Rhabditomorpha</taxon>
        <taxon>Rhabditoidea</taxon>
        <taxon>Rhabditidae</taxon>
        <taxon>Peloderinae</taxon>
        <taxon>Caenorhabditis</taxon>
    </lineage>
</organism>
<feature type="domain" description="WAP" evidence="6">
    <location>
        <begin position="1454"/>
        <end position="1499"/>
    </location>
</feature>
<proteinExistence type="predicted"/>
<feature type="domain" description="WAP" evidence="6">
    <location>
        <begin position="216"/>
        <end position="263"/>
    </location>
</feature>
<dbReference type="OrthoDB" id="5853592at2759"/>
<dbReference type="InterPro" id="IPR000716">
    <property type="entry name" value="Thyroglobulin_1"/>
</dbReference>
<dbReference type="PROSITE" id="PS51390">
    <property type="entry name" value="WAP"/>
    <property type="match status" value="6"/>
</dbReference>
<dbReference type="GO" id="GO:0045087">
    <property type="term" value="P:innate immune response"/>
    <property type="evidence" value="ECO:0007669"/>
    <property type="project" value="TreeGrafter"/>
</dbReference>
<comment type="caution">
    <text evidence="7">The sequence shown here is derived from an EMBL/GenBank/DDBJ whole genome shotgun (WGS) entry which is preliminary data.</text>
</comment>
<dbReference type="SMART" id="SM00217">
    <property type="entry name" value="WAP"/>
    <property type="match status" value="8"/>
</dbReference>
<sequence length="2385" mass="259061">MAFVVAASTQAILTARVCLLSTKSQRSVASTAPLPVIEPISSYQADFLFEEIPTVLHAVMSPAALIALLLPSVLRGQADFFEPVCQVRPPQCQLLCPHGYLRDSGKTCICACAIDPCQERVALNVHDSPAASAPLRCEGDHDCKGRLVCCSNGCGRECVTPLTQSFCNKKQKSRSSQSLALFHRLLNAVTQFAGSKLATMTPVSGGNPSHFASRKNSEKLEPCPPPTGDGACKEQSKCSNDFDCPNFDKCCVNECGATCAAPIKSTSCVHLAIAVMRLPTSKLLNDFVPACEPNGRFSSVQCDSRWCWCVDVHYGAEIAGSRVEKAQRKREMCTENRLCAQKCSNECSHGHVMDVFGCPHVSCACVDICARVRCDSPSYTCQLIEPDCANPPCLPVPRCLLNPCESGSPLVLPNGITALCSANKDCGADFGCFKIGYNGLGFCCRGEHATKDGRCPSKSVKKVAATCFSSCKNDQDCPQELKCCFDGCALACVAPEFFSLKKANLLKTSAVAHYQPGVVERYNKNHLSSLVADCADAVAENGTCSSQCQADSDCHGMKRYVAGTDAPLLANIPYEALVSLTSPFFQSCFHAALTAELYALRLLKKCDRAGNFEQFQASLKHVQTRIEISVRLRRLFLRGHRHWRGSERFAGLDWKNPTAAEAVSAPSTCKPLVCPTNCPFGFEKDQSHCPTCRCRNPCEEVKCPQGSVCTMSKVLCYQRDNCPFQPRSAIPHVSNIGLVESCNEESDCPSATHWCHQIGAPAGGVCCPIPRRSRNFGSCAVVPISLNSDKMCRVNCRVDDDCHMHQKCCFDGCGASCQDVQQPPISELTEDIEKSGVCISSSRVLCERDEQDQCKIDSDCSGVQKCCDDGCKKTCAYPMQTSKCMMRKTNLQKLGQLDVIKCHPDGSFEEIQCDNEFCWCVDDEGNYIEGTKSSDDVTPTCPEPCKKLSCPDLKCVYGRRKENDCETCDCLDPCENISCPDDSICVPTSVSCIKEPCPTVPRCVINPCPNSDVLLNITSRTPLRCKHRKQCANGLMSTHCAMLTADSGFCCSGEEPRLHPGSCPNAELSLGEKCTRECSSDNDCENSSKCCWNGCGLGCVPASFDAAPVQLHLGECLVIPHLRNHCLHRPTVEECKKDEDCPSLLKCCFDGCVKRCSHPHKTTNCVHQRLSALQIAETNEETFVVECGAGGEFDEIQTHFGLMWCVDERGFEIPGTKSTRVPDCQKPRPCPLRTCSKKCPYGLKSDNEGCSVCDCVKPCEFVACPAGTLCRLVSVACFEKDCQPVARCVPNMCSTGEPLKINDEELATCTSKSPCPAGFHCKNSGYLGLSICCPVYDLQLTQCAALPLTLTSVDAAPCVVGCRQPNDCPKSTCCFNGCGTSCQYESQESPAVRGFPQKPVVHTFSKKFPFSQIKPIKSISVAQPTPPRPQISLVATTSTPVGVTVINPIGILSAVQKLGTCKKVLLNPGCGEQCVMDADCPGYWKCCRATCGNVCSPPEIATACIHRLLAFNEKLAAEKLESTCASTVLRRRTFSESTNAISTPSTQCWCVNTLDGTEIPGTRIYNHVSLPDCSAPKICSTRCDSSKCPFGVRLDTNGCPMNGACECANLCNVRLSCCHGVRTDARPLHHAPLVLMFLNVSIESLCATPQRDSYRNAVGCTADGGCGRGAKCVTSPLRAESGICCLQKLPALPSVEVPIPSTVLPTVALPPSITNSLPFPNKMTVIEATPISVMKATNCTTMQSALVLLKKNGAIVRGYTPLCDVSTGDYNTTQCDGSKCWCVNALNGEEIFGTRSSSRNPCNARTTCVSKCSGSMCPYGLVLDRNGCPRAECLCKSPCEDVDCVTGEVFTQKISSHTYSLFEQSDLSAFLFSRRRAHSDPNKNHLHESLYFYDVRIALLDGVFPFQTVSVTSRLELVLVAGERSPCNSGLRPLVESRTRQQFFLHGQLDLSGRLLLHGLRREYARQPILSVGKKEQLCPHGDPFAASSDGTPTACTALSNGFVALSLGDVFVFGSGHGYLRFVFGAAVLLPICRGFRSEKGVMLIPRSIGVLVRATSKVLQSVRTNSEKKPSKFNDLNSLCSQESTSSDGSLLAVPYKDFDVLISDIDEKELDEIGAANHIENLSIGSFSSTPFPVLGRVHGRNLRLMAPLVCQNVEAGNSKIYNVWFLVDCGSPYTCLTVKSLEKLVGHGFSHHLHNIAIQDPERYIECHISKAHFANVNILGMDAIQQLELSIDFNWKKSDRASGEEKCCAKIDKLYTEVLHLVTSVEKGSGSELTTRLRNVEAGVEALKEHIRSIPNTNVNENRQREQIASLYSQCSSVVMLPKAAKEWLEESRDLPLARQQKGIATQVYLTCADCEYGPIGLVDPDSKLNLIAATRLAER</sequence>
<evidence type="ECO:0000313" key="7">
    <source>
        <dbReference type="EMBL" id="CAD6192816.1"/>
    </source>
</evidence>
<evidence type="ECO:0000256" key="3">
    <source>
        <dbReference type="PROSITE-ProRule" id="PRU00500"/>
    </source>
</evidence>
<keyword evidence="8" id="KW-1185">Reference proteome</keyword>
<evidence type="ECO:0000256" key="1">
    <source>
        <dbReference type="ARBA" id="ARBA00022729"/>
    </source>
</evidence>
<dbReference type="InterPro" id="IPR011061">
    <property type="entry name" value="Hirudin/antistatin"/>
</dbReference>
<dbReference type="InterPro" id="IPR004094">
    <property type="entry name" value="Antistasin-like"/>
</dbReference>
<dbReference type="InterPro" id="IPR011057">
    <property type="entry name" value="Mss4-like_sf"/>
</dbReference>
<dbReference type="InterPro" id="IPR006150">
    <property type="entry name" value="Cys_repeat_1"/>
</dbReference>
<dbReference type="InterPro" id="IPR008197">
    <property type="entry name" value="WAP_dom"/>
</dbReference>
<dbReference type="SMART" id="SM00286">
    <property type="entry name" value="PTI"/>
    <property type="match status" value="5"/>
</dbReference>
<feature type="domain" description="WAP" evidence="6">
    <location>
        <begin position="448"/>
        <end position="496"/>
    </location>
</feature>
<feature type="domain" description="WAP" evidence="6">
    <location>
        <begin position="1109"/>
        <end position="1160"/>
    </location>
</feature>
<dbReference type="SMART" id="SM00289">
    <property type="entry name" value="WR1"/>
    <property type="match status" value="7"/>
</dbReference>
<evidence type="ECO:0000313" key="8">
    <source>
        <dbReference type="Proteomes" id="UP000835052"/>
    </source>
</evidence>
<dbReference type="SMART" id="SM00211">
    <property type="entry name" value="TY"/>
    <property type="match status" value="5"/>
</dbReference>
<dbReference type="GO" id="GO:0019731">
    <property type="term" value="P:antibacterial humoral response"/>
    <property type="evidence" value="ECO:0007669"/>
    <property type="project" value="TreeGrafter"/>
</dbReference>
<dbReference type="Gene3D" id="4.10.75.10">
    <property type="entry name" value="Elafin-like"/>
    <property type="match status" value="7"/>
</dbReference>
<feature type="domain" description="Thyroglobulin type-1" evidence="4">
    <location>
        <begin position="265"/>
        <end position="333"/>
    </location>
</feature>
<dbReference type="InterPro" id="IPR050514">
    <property type="entry name" value="WAP_four-disulfide_core"/>
</dbReference>
<keyword evidence="1" id="KW-0732">Signal</keyword>
<dbReference type="PANTHER" id="PTHR19441">
    <property type="entry name" value="WHEY ACDIC PROTEIN WAP"/>
    <property type="match status" value="1"/>
</dbReference>
<evidence type="ECO:0000256" key="2">
    <source>
        <dbReference type="ARBA" id="ARBA00023157"/>
    </source>
</evidence>
<feature type="domain" description="Antistasin-like" evidence="5">
    <location>
        <begin position="1230"/>
        <end position="1255"/>
    </location>
</feature>
<feature type="domain" description="WAP" evidence="6">
    <location>
        <begin position="831"/>
        <end position="879"/>
    </location>
</feature>
<feature type="domain" description="Thyroglobulin type-1" evidence="4">
    <location>
        <begin position="1162"/>
        <end position="1224"/>
    </location>
</feature>
<feature type="domain" description="Antistasin-like" evidence="5">
    <location>
        <begin position="669"/>
        <end position="694"/>
    </location>
</feature>
<evidence type="ECO:0000259" key="4">
    <source>
        <dbReference type="PROSITE" id="PS51162"/>
    </source>
</evidence>
<dbReference type="EMBL" id="CAJGYM010000030">
    <property type="protein sequence ID" value="CAD6192816.1"/>
    <property type="molecule type" value="Genomic_DNA"/>
</dbReference>
<dbReference type="Pfam" id="PF00095">
    <property type="entry name" value="WAP"/>
    <property type="match status" value="7"/>
</dbReference>
<keyword evidence="2" id="KW-1015">Disulfide bond</keyword>
<dbReference type="InterPro" id="IPR036645">
    <property type="entry name" value="Elafin-like_sf"/>
</dbReference>
<dbReference type="CDD" id="cd00199">
    <property type="entry name" value="WAP"/>
    <property type="match status" value="1"/>
</dbReference>
<evidence type="ECO:0008006" key="9">
    <source>
        <dbReference type="Google" id="ProtNLM"/>
    </source>
</evidence>
<comment type="caution">
    <text evidence="3">Lacks conserved residue(s) required for the propagation of feature annotation.</text>
</comment>
<dbReference type="PROSITE" id="PS51162">
    <property type="entry name" value="THYROGLOBULIN_1_2"/>
    <property type="match status" value="4"/>
</dbReference>
<name>A0A8S1H8N4_9PELO</name>
<gene>
    <name evidence="7" type="ORF">CAUJ_LOCUS8735</name>
</gene>
<accession>A0A8S1H8N4</accession>
<dbReference type="CDD" id="cd00191">
    <property type="entry name" value="TY"/>
    <property type="match status" value="4"/>
</dbReference>
<dbReference type="Pfam" id="PF02822">
    <property type="entry name" value="Antistasin"/>
    <property type="match status" value="2"/>
</dbReference>
<protein>
    <recommendedName>
        <fullName evidence="9">Thyroglobulin type-1 domain-containing protein</fullName>
    </recommendedName>
</protein>
<evidence type="ECO:0000259" key="5">
    <source>
        <dbReference type="PROSITE" id="PS51252"/>
    </source>
</evidence>
<feature type="domain" description="Thyroglobulin type-1" evidence="4">
    <location>
        <begin position="881"/>
        <end position="941"/>
    </location>
</feature>
<dbReference type="InterPro" id="IPR036857">
    <property type="entry name" value="Thyroglobulin_1_sf"/>
</dbReference>
<dbReference type="Proteomes" id="UP000835052">
    <property type="component" value="Unassembled WGS sequence"/>
</dbReference>
<dbReference type="PROSITE" id="PS51252">
    <property type="entry name" value="ANTISTASIN"/>
    <property type="match status" value="2"/>
</dbReference>
<dbReference type="SUPFAM" id="SSF57262">
    <property type="entry name" value="Leech antihemostatic proteins"/>
    <property type="match status" value="1"/>
</dbReference>
<dbReference type="InterPro" id="IPR028150">
    <property type="entry name" value="Lustrin_cystein"/>
</dbReference>
<dbReference type="PROSITE" id="PS00484">
    <property type="entry name" value="THYROGLOBULIN_1_1"/>
    <property type="match status" value="3"/>
</dbReference>
<evidence type="ECO:0000259" key="6">
    <source>
        <dbReference type="PROSITE" id="PS51390"/>
    </source>
</evidence>
<feature type="domain" description="Thyroglobulin type-1" evidence="4">
    <location>
        <begin position="1736"/>
        <end position="1808"/>
    </location>
</feature>
<dbReference type="SUPFAM" id="SSF51316">
    <property type="entry name" value="Mss4-like"/>
    <property type="match status" value="1"/>
</dbReference>
<dbReference type="SUPFAM" id="SSF57256">
    <property type="entry name" value="Elafin-like"/>
    <property type="match status" value="5"/>
</dbReference>
<reference evidence="7" key="1">
    <citation type="submission" date="2020-10" db="EMBL/GenBank/DDBJ databases">
        <authorList>
            <person name="Kikuchi T."/>
        </authorList>
    </citation>
    <scope>NUCLEOTIDE SEQUENCE</scope>
    <source>
        <strain evidence="7">NKZ352</strain>
    </source>
</reference>
<dbReference type="Pfam" id="PF00086">
    <property type="entry name" value="Thyroglobulin_1"/>
    <property type="match status" value="4"/>
</dbReference>
<dbReference type="GO" id="GO:0004867">
    <property type="term" value="F:serine-type endopeptidase inhibitor activity"/>
    <property type="evidence" value="ECO:0007669"/>
    <property type="project" value="InterPro"/>
</dbReference>